<feature type="region of interest" description="Disordered" evidence="1">
    <location>
        <begin position="122"/>
        <end position="158"/>
    </location>
</feature>
<feature type="compositionally biased region" description="Polar residues" evidence="1">
    <location>
        <begin position="500"/>
        <end position="516"/>
    </location>
</feature>
<evidence type="ECO:0000256" key="1">
    <source>
        <dbReference type="SAM" id="MobiDB-lite"/>
    </source>
</evidence>
<feature type="region of interest" description="Disordered" evidence="1">
    <location>
        <begin position="463"/>
        <end position="519"/>
    </location>
</feature>
<feature type="compositionally biased region" description="Basic residues" evidence="1">
    <location>
        <begin position="55"/>
        <end position="65"/>
    </location>
</feature>
<protein>
    <recommendedName>
        <fullName evidence="2">RNB domain-containing protein</fullName>
    </recommendedName>
</protein>
<evidence type="ECO:0000259" key="2">
    <source>
        <dbReference type="SMART" id="SM00955"/>
    </source>
</evidence>
<dbReference type="STRING" id="670386.D3BJ87"/>
<dbReference type="GO" id="GO:0000932">
    <property type="term" value="C:P-body"/>
    <property type="evidence" value="ECO:0007669"/>
    <property type="project" value="TreeGrafter"/>
</dbReference>
<reference evidence="3 4" key="1">
    <citation type="journal article" date="2011" name="Genome Res.">
        <title>Phylogeny-wide analysis of social amoeba genomes highlights ancient origins for complex intercellular communication.</title>
        <authorList>
            <person name="Heidel A.J."/>
            <person name="Lawal H.M."/>
            <person name="Felder M."/>
            <person name="Schilde C."/>
            <person name="Helps N.R."/>
            <person name="Tunggal B."/>
            <person name="Rivero F."/>
            <person name="John U."/>
            <person name="Schleicher M."/>
            <person name="Eichinger L."/>
            <person name="Platzer M."/>
            <person name="Noegel A.A."/>
            <person name="Schaap P."/>
            <person name="Gloeckner G."/>
        </authorList>
    </citation>
    <scope>NUCLEOTIDE SEQUENCE [LARGE SCALE GENOMIC DNA]</scope>
    <source>
        <strain evidence="4">ATCC 26659 / Pp 5 / PN500</strain>
    </source>
</reference>
<evidence type="ECO:0000313" key="4">
    <source>
        <dbReference type="Proteomes" id="UP000001396"/>
    </source>
</evidence>
<dbReference type="GO" id="GO:0000175">
    <property type="term" value="F:3'-5'-RNA exonuclease activity"/>
    <property type="evidence" value="ECO:0007669"/>
    <property type="project" value="TreeGrafter"/>
</dbReference>
<dbReference type="GO" id="GO:0003723">
    <property type="term" value="F:RNA binding"/>
    <property type="evidence" value="ECO:0007669"/>
    <property type="project" value="InterPro"/>
</dbReference>
<feature type="compositionally biased region" description="Low complexity" evidence="1">
    <location>
        <begin position="39"/>
        <end position="54"/>
    </location>
</feature>
<feature type="compositionally biased region" description="Low complexity" evidence="1">
    <location>
        <begin position="66"/>
        <end position="104"/>
    </location>
</feature>
<dbReference type="RefSeq" id="XP_020430095.1">
    <property type="nucleotide sequence ID" value="XM_020579420.1"/>
</dbReference>
<organism evidence="3 4">
    <name type="scientific">Heterostelium pallidum (strain ATCC 26659 / Pp 5 / PN500)</name>
    <name type="common">Cellular slime mold</name>
    <name type="synonym">Polysphondylium pallidum</name>
    <dbReference type="NCBI Taxonomy" id="670386"/>
    <lineage>
        <taxon>Eukaryota</taxon>
        <taxon>Amoebozoa</taxon>
        <taxon>Evosea</taxon>
        <taxon>Eumycetozoa</taxon>
        <taxon>Dictyostelia</taxon>
        <taxon>Acytosteliales</taxon>
        <taxon>Acytosteliaceae</taxon>
        <taxon>Heterostelium</taxon>
    </lineage>
</organism>
<dbReference type="GeneID" id="31364091"/>
<dbReference type="GO" id="GO:0006402">
    <property type="term" value="P:mRNA catabolic process"/>
    <property type="evidence" value="ECO:0007669"/>
    <property type="project" value="TreeGrafter"/>
</dbReference>
<feature type="region of interest" description="Disordered" evidence="1">
    <location>
        <begin position="599"/>
        <end position="621"/>
    </location>
</feature>
<feature type="region of interest" description="Disordered" evidence="1">
    <location>
        <begin position="1"/>
        <end position="109"/>
    </location>
</feature>
<dbReference type="InterPro" id="IPR001900">
    <property type="entry name" value="RNase_II/R"/>
</dbReference>
<name>D3BJ87_HETP5</name>
<evidence type="ECO:0000313" key="3">
    <source>
        <dbReference type="EMBL" id="EFA77967.1"/>
    </source>
</evidence>
<dbReference type="FunCoup" id="D3BJ87">
    <property type="interactions" value="519"/>
</dbReference>
<feature type="compositionally biased region" description="Basic residues" evidence="1">
    <location>
        <begin position="483"/>
        <end position="497"/>
    </location>
</feature>
<dbReference type="OMA" id="ISWKRKI"/>
<dbReference type="PANTHER" id="PTHR23355">
    <property type="entry name" value="RIBONUCLEASE"/>
    <property type="match status" value="1"/>
</dbReference>
<feature type="compositionally biased region" description="Low complexity" evidence="1">
    <location>
        <begin position="131"/>
        <end position="149"/>
    </location>
</feature>
<dbReference type="InParanoid" id="D3BJ87"/>
<dbReference type="EMBL" id="ADBJ01000038">
    <property type="protein sequence ID" value="EFA77967.1"/>
    <property type="molecule type" value="Genomic_DNA"/>
</dbReference>
<sequence length="1295" mass="145092">MTKGSTDINRAKNHQDGAPYVRRFPPGSSPLSGKHHQQQQHSSGNSSSGLQHHSSSNHHSHHNSHNHVVQQQQQQQQQQQASQQQQQQQSQPQQSIVSPPSNSNPYNSAFVRDDLFPRATGVVGSGVGAQPTTTTTTLLTTTTTTTIPLPTTPKKKKNKKKKVVVLGSSTNGIATVVDPSMLSHLPNGNGVNGVGTPTGGAIPVTAAAAASLVPQPPSANSTPNLIKKDVFNDTTEWTSRTLFIHNIVQEMDENHIKSFLNTTYPYEFRPSIKPNQLYILFNSPEHAKAVFYSITGKRKIDNGGQSCVKLLFNGEYKTVIRCTNPDPFPLFTTQSHQHLYQNNSLSAFDHTSAFGASDSFNSPLSLSQPSYYDQHHSQHPTLQILNDFNFYLSQPSATALSSPLAASTPPLLYSSSPQTSINGQLGQLFLGDEYTHNPRSGSAIGSMIGGGIGGGGGGGVSPLHQHQHQQHHNSIGSGLPQHHIQHHPHHHHYHHLHQQASNTLQSSNMSPQSVIANNGAPKVHHHNIQQHSMHAEYQNHLRHMKDDQILIYPANSLSTLQRVSTFNFKKFPAVFSHINQSQAPETKATLVTGFIRDSDDRKNNIPAPAGGKNGAQQDHSDSANGNQIFYFWCYEKSTPPLHIISNLNASFLRERCGRLSMLILTDFAPDNSYAIGSVQFFSGSPLDVATITRCILLNHQVFHSENFPRDLDDLYDDWTPPADEEKRRIDLTHLCPVTIDPPSSTDLDDALSFRVLEERHEGKSVFEVGIHISDVSYFLDKNSKLDLEAEFRLNAIYLVGTVIPMLPKNLSSNTCSLKLFQKRFCFSLLIKIRSDGKVIEHTFCKSFLRSLGHMSYEKAQRVINRYKQQFSAIENYQNNQTVEMNIADSSKHLQDILDHVKMNSDWNRNPDFTGCGPELEDRVNQSIWGLYLVSSLLNNIRRDRGEIFDIGSNIQYDLSVDGTPFRVDLLPKLESHVLVQEYMHLANNLAAISLLKSKSEYGILYSPCSLAQKTSETTASNGLAASLHITPSQLDNRKRFFERINIYMHQFTNISILPTDDWKGIKQKVEECIKYCTFEQMQALRRLTIHLMDPTRYITVSDKLQQTSPSMTTVPSISNEDHSHYTHFTAPIRRYMDVNIHRVLSIQLTKEVNWTPDLTIKPYWQSEEHLGAFKAALPVGPQLNSLCQRYNEISWKRKISEKLNTLYLALYLWEHGPITTPAVIIAIPSKHLIIYLVDYNMEVSCDKNDFDSLDDDQDIAVASQLDVFLSVEPFVLFRNGLIPKVKVSKHPPFPS</sequence>
<dbReference type="Proteomes" id="UP000001396">
    <property type="component" value="Unassembled WGS sequence"/>
</dbReference>
<keyword evidence="4" id="KW-1185">Reference proteome</keyword>
<comment type="caution">
    <text evidence="3">The sequence shown here is derived from an EMBL/GenBank/DDBJ whole genome shotgun (WGS) entry which is preliminary data.</text>
</comment>
<feature type="domain" description="RNB" evidence="2">
    <location>
        <begin position="728"/>
        <end position="1150"/>
    </location>
</feature>
<dbReference type="SMART" id="SM00955">
    <property type="entry name" value="RNB"/>
    <property type="match status" value="1"/>
</dbReference>
<gene>
    <name evidence="3" type="ORF">PPL_08612</name>
</gene>
<dbReference type="Pfam" id="PF00773">
    <property type="entry name" value="RNB"/>
    <property type="match status" value="1"/>
</dbReference>
<dbReference type="SUPFAM" id="SSF50249">
    <property type="entry name" value="Nucleic acid-binding proteins"/>
    <property type="match status" value="1"/>
</dbReference>
<dbReference type="InterPro" id="IPR012340">
    <property type="entry name" value="NA-bd_OB-fold"/>
</dbReference>
<accession>D3BJ87</accession>
<proteinExistence type="predicted"/>
<dbReference type="PANTHER" id="PTHR23355:SF54">
    <property type="entry name" value="RIBONUCLEASE II_R DOMAIN-CONTAINING PROTEIN"/>
    <property type="match status" value="1"/>
</dbReference>
<dbReference type="InterPro" id="IPR050180">
    <property type="entry name" value="RNR_Ribonuclease"/>
</dbReference>